<gene>
    <name evidence="3" type="ORF">AACH10_05485</name>
</gene>
<evidence type="ECO:0000259" key="2">
    <source>
        <dbReference type="Pfam" id="PF07589"/>
    </source>
</evidence>
<proteinExistence type="predicted"/>
<protein>
    <submittedName>
        <fullName evidence="3">PEP-CTERM sorting domain-containing protein</fullName>
    </submittedName>
</protein>
<dbReference type="EMBL" id="JBBUTH010000003">
    <property type="protein sequence ID" value="MEK8049679.1"/>
    <property type="molecule type" value="Genomic_DNA"/>
</dbReference>
<feature type="signal peptide" evidence="1">
    <location>
        <begin position="1"/>
        <end position="24"/>
    </location>
</feature>
<sequence>MHKPVQQALATIMLVLASASTVHAADVTVSVTGLANPKLAGMPVGSVAGVQPGNPSVYDTAPAQSPLEVTGLSLVAGTWMQFTQVSGQVGNCGGGCWGGGPDGSNSLYSFDAENGISGIVNARLDALVGVFLGAQAPNLGTAPAALNFGAAGTDALGTDFTTLAPALQQVFFIGDGLTGTGGGTVQSFRVPVGATRLFLGTMDAYEWNNNINPGLAITATVSAVPEPASTALLLAGLGLVGVAARRRR</sequence>
<comment type="caution">
    <text evidence="3">The sequence shown here is derived from an EMBL/GenBank/DDBJ whole genome shotgun (WGS) entry which is preliminary data.</text>
</comment>
<feature type="chain" id="PRO_5047063892" evidence="1">
    <location>
        <begin position="25"/>
        <end position="248"/>
    </location>
</feature>
<reference evidence="3 4" key="1">
    <citation type="submission" date="2024-04" db="EMBL/GenBank/DDBJ databases">
        <title>Novel species of the genus Ideonella isolated from streams.</title>
        <authorList>
            <person name="Lu H."/>
        </authorList>
    </citation>
    <scope>NUCLEOTIDE SEQUENCE [LARGE SCALE GENOMIC DNA]</scope>
    <source>
        <strain evidence="3 4">DXS22W</strain>
    </source>
</reference>
<dbReference type="RefSeq" id="WP_341409362.1">
    <property type="nucleotide sequence ID" value="NZ_JBBUTH010000003.1"/>
</dbReference>
<keyword evidence="4" id="KW-1185">Reference proteome</keyword>
<evidence type="ECO:0000313" key="4">
    <source>
        <dbReference type="Proteomes" id="UP001365405"/>
    </source>
</evidence>
<accession>A0ABU9CCS2</accession>
<dbReference type="InterPro" id="IPR013424">
    <property type="entry name" value="Ice-binding_C"/>
</dbReference>
<feature type="domain" description="Ice-binding protein C-terminal" evidence="2">
    <location>
        <begin position="223"/>
        <end position="247"/>
    </location>
</feature>
<evidence type="ECO:0000256" key="1">
    <source>
        <dbReference type="SAM" id="SignalP"/>
    </source>
</evidence>
<name>A0ABU9CCS2_9BURK</name>
<evidence type="ECO:0000313" key="3">
    <source>
        <dbReference type="EMBL" id="MEK8049679.1"/>
    </source>
</evidence>
<organism evidence="3 4">
    <name type="scientific">Pseudaquabacterium inlustre</name>
    <dbReference type="NCBI Taxonomy" id="2984192"/>
    <lineage>
        <taxon>Bacteria</taxon>
        <taxon>Pseudomonadati</taxon>
        <taxon>Pseudomonadota</taxon>
        <taxon>Betaproteobacteria</taxon>
        <taxon>Burkholderiales</taxon>
        <taxon>Sphaerotilaceae</taxon>
        <taxon>Pseudaquabacterium</taxon>
    </lineage>
</organism>
<keyword evidence="1" id="KW-0732">Signal</keyword>
<dbReference type="NCBIfam" id="TIGR02595">
    <property type="entry name" value="PEP_CTERM"/>
    <property type="match status" value="1"/>
</dbReference>
<dbReference type="Proteomes" id="UP001365405">
    <property type="component" value="Unassembled WGS sequence"/>
</dbReference>
<dbReference type="Pfam" id="PF07589">
    <property type="entry name" value="PEP-CTERM"/>
    <property type="match status" value="1"/>
</dbReference>